<evidence type="ECO:0000259" key="2">
    <source>
        <dbReference type="PROSITE" id="PS50011"/>
    </source>
</evidence>
<dbReference type="Pfam" id="PF00990">
    <property type="entry name" value="GGDEF"/>
    <property type="match status" value="1"/>
</dbReference>
<dbReference type="GO" id="GO:0043709">
    <property type="term" value="P:cell adhesion involved in single-species biofilm formation"/>
    <property type="evidence" value="ECO:0007669"/>
    <property type="project" value="TreeGrafter"/>
</dbReference>
<evidence type="ECO:0000256" key="1">
    <source>
        <dbReference type="ARBA" id="ARBA00004167"/>
    </source>
</evidence>
<dbReference type="PANTHER" id="PTHR45138:SF9">
    <property type="entry name" value="DIGUANYLATE CYCLASE DGCM-RELATED"/>
    <property type="match status" value="1"/>
</dbReference>
<dbReference type="Gene3D" id="3.30.450.40">
    <property type="match status" value="2"/>
</dbReference>
<evidence type="ECO:0000259" key="3">
    <source>
        <dbReference type="PROSITE" id="PS50887"/>
    </source>
</evidence>
<feature type="domain" description="GGDEF" evidence="3">
    <location>
        <begin position="1612"/>
        <end position="1742"/>
    </location>
</feature>
<dbReference type="FunFam" id="3.30.70.270:FF:000001">
    <property type="entry name" value="Diguanylate cyclase domain protein"/>
    <property type="match status" value="1"/>
</dbReference>
<dbReference type="PROSITE" id="PS50011">
    <property type="entry name" value="PROTEIN_KINASE_DOM"/>
    <property type="match status" value="1"/>
</dbReference>
<dbReference type="PROSITE" id="PS50887">
    <property type="entry name" value="GGDEF"/>
    <property type="match status" value="1"/>
</dbReference>
<dbReference type="CDD" id="cd01949">
    <property type="entry name" value="GGDEF"/>
    <property type="match status" value="1"/>
</dbReference>
<organism evidence="4 5">
    <name type="scientific">Couchioplanes caeruleus subsp. caeruleus</name>
    <dbReference type="NCBI Taxonomy" id="56427"/>
    <lineage>
        <taxon>Bacteria</taxon>
        <taxon>Bacillati</taxon>
        <taxon>Actinomycetota</taxon>
        <taxon>Actinomycetes</taxon>
        <taxon>Micromonosporales</taxon>
        <taxon>Micromonosporaceae</taxon>
        <taxon>Couchioplanes</taxon>
    </lineage>
</organism>
<dbReference type="InterPro" id="IPR029787">
    <property type="entry name" value="Nucleotide_cyclase"/>
</dbReference>
<dbReference type="InterPro" id="IPR043128">
    <property type="entry name" value="Rev_trsase/Diguanyl_cyclase"/>
</dbReference>
<proteinExistence type="predicted"/>
<evidence type="ECO:0000313" key="5">
    <source>
        <dbReference type="Proteomes" id="UP000182486"/>
    </source>
</evidence>
<dbReference type="InterPro" id="IPR029016">
    <property type="entry name" value="GAF-like_dom_sf"/>
</dbReference>
<dbReference type="SUPFAM" id="SSF52540">
    <property type="entry name" value="P-loop containing nucleoside triphosphate hydrolases"/>
    <property type="match status" value="1"/>
</dbReference>
<keyword evidence="5" id="KW-1185">Reference proteome</keyword>
<sequence length="1742" mass="183630">MAGNGRLRPRAAPVELTDLAAEDLLGHGAHTVVKVARRGERRYALKQERNAADEAAALLAFRREAALLACVDHPGVVRARAAGLFEGRAALVTELIDGRPLAELLGDGPLSEARTAQLGMELAGALSAAHRTGLIHRDIKPQNIIVPSDGPAVLIDFGLAARDGESDAEHTAVGTFSYTAPEQAGMLKRPVDGRSDLYSLGVVLFECLTGHPPFAASSVGELLRLHTVAPAPDVRTLRPQVGAELAGVVARLLAKDPDDRYPGASDLLAALRPCAGDTGPETVADPPLIGRDRELAVLTARRQAARAGTGGIAVVHGPAGAGRSALMAQLRIPSAGDEGPTLHARCSPDIDVPMAALRSAIDGYLRQLERLAADLRTIAHTHLRRAAETAGAALIRTISPALETVLADVAVGASDGRDERLTAAVATFLAELARQHGGAVLALDDAHLLDPASQRVLATLATGLAQTPLLVVLTAPDDADLAAVRESCGAALDTTVMLRPLARTDVAMLLASRLPGATVPADLVAHVAARSGGLPLATVEYLRELTDRGLLVPHWGEWAFDADELHKVAAGGGHELVVARLADIDPGHRTALQVAAVAGVRFGFDVVAAASGSPAELVADAIGAATARRLVERGTGGRYAFVHPAVPEALLADLEPGEVQRLHRHLAVALEQSARDLEDPAHVYAVAHHYAHAGAATDPEAQYHSAASAGRQALADRAPADAVEHFERARDAAARAGRPLPTDVAHDLALAYLRTARFEAARQLIRATLDDEADPTARARLWATLAEVENDLFAGAAAVAATTSALAELGHPVPRHAAARLLSALGSAAAGALVRRTGLGAGTARGERRADLERRATLLHAAAYGAASVQQVVPSILFLLRALYLVNRLGPGVAYARVYAVLGYVLGLAKRQRSAGRCLELGIQAAEQVGDPALIAYVNWLRGMNGYVTGADSGAEWERMIHRDARWLDPPQFLFSYSFIGLRKLLAGHVEQSRAAHERGLSLLPPDSTRLGADYFSLLGVMGPAMQGRPAEAARALAAIRAAMPADATSGERGNIAVAQLCVVVEQGEFGEPFEAAVAEFQALGLRRADMSVIHHWFYVLAAVGRLAQCRLAAPGDRQARLIAARQAIRELGRVAVAPLSRTVHGLAGAALLEQSGKPDEALAAVARTERRAWVLDAPLLEFDAARIRARALRRLGHDGAADRQAQRAHNLAQVQGWEHRARQVRAEFGVNTTQQSERPSYAHTGTADSHRNRRLEALQQISVAAATVLDPTELARVALDETLRILGAERALLFICDDDGELRRFAGRDAAGTDLKSVTDFGSTLLERVRESGQAVVVTGTEHGAALGSHSVVAHGLRSIIVAPVLLNGRLTGVVYLDSRLARGIFTEADADVLTAIVSHVAVALETARAAQLDADVRTARRQQEVAELLRTSLAELGGLHEPGAVLDRLFATLLHWSGAAGGCLLRADDALLTVVAAEGNVDEGRLGTQLNLADAPELAARVNTGGPTLGPAPQELTGPLTADSTALAIPITARERLVAVAILLDADPDAASREVAAALADQGGSAYDNAHLFSRVQELATTDGLTGVANRRHFHDLAETLVNAARRGKRQLAAIMLDIDHFKKVNDTYGHGAGDDVIREVARRLGLSVRQCDVLGRYGGEEFAVVLPDYQGAEEAVAERMRAMVAGEPITTRVGPVPVTISLGMARLDPTDDGLDTLLARADHALYRAKEAGRNRIALA</sequence>
<dbReference type="PANTHER" id="PTHR45138">
    <property type="entry name" value="REGULATORY COMPONENTS OF SENSORY TRANSDUCTION SYSTEM"/>
    <property type="match status" value="1"/>
</dbReference>
<dbReference type="Gene3D" id="1.10.510.10">
    <property type="entry name" value="Transferase(Phosphotransferase) domain 1"/>
    <property type="match status" value="1"/>
</dbReference>
<dbReference type="SMART" id="SM00267">
    <property type="entry name" value="GGDEF"/>
    <property type="match status" value="1"/>
</dbReference>
<dbReference type="InterPro" id="IPR050469">
    <property type="entry name" value="Diguanylate_Cyclase"/>
</dbReference>
<dbReference type="InterPro" id="IPR003018">
    <property type="entry name" value="GAF"/>
</dbReference>
<evidence type="ECO:0000313" key="4">
    <source>
        <dbReference type="EMBL" id="OJF12308.1"/>
    </source>
</evidence>
<dbReference type="GO" id="GO:0005886">
    <property type="term" value="C:plasma membrane"/>
    <property type="evidence" value="ECO:0007669"/>
    <property type="project" value="TreeGrafter"/>
</dbReference>
<name>A0A1K0GMK2_9ACTN</name>
<comment type="caution">
    <text evidence="4">The sequence shown here is derived from an EMBL/GenBank/DDBJ whole genome shotgun (WGS) entry which is preliminary data.</text>
</comment>
<dbReference type="InterPro" id="IPR000719">
    <property type="entry name" value="Prot_kinase_dom"/>
</dbReference>
<dbReference type="GO" id="GO:1902201">
    <property type="term" value="P:negative regulation of bacterial-type flagellum-dependent cell motility"/>
    <property type="evidence" value="ECO:0007669"/>
    <property type="project" value="TreeGrafter"/>
</dbReference>
<dbReference type="Proteomes" id="UP000182486">
    <property type="component" value="Unassembled WGS sequence"/>
</dbReference>
<comment type="subcellular location">
    <subcellularLocation>
        <location evidence="1">Membrane</location>
        <topology evidence="1">Single-pass membrane protein</topology>
    </subcellularLocation>
</comment>
<dbReference type="SUPFAM" id="SSF56112">
    <property type="entry name" value="Protein kinase-like (PK-like)"/>
    <property type="match status" value="1"/>
</dbReference>
<dbReference type="EMBL" id="MEIA01000226">
    <property type="protein sequence ID" value="OJF12308.1"/>
    <property type="molecule type" value="Genomic_DNA"/>
</dbReference>
<dbReference type="GO" id="GO:0052621">
    <property type="term" value="F:diguanylate cyclase activity"/>
    <property type="evidence" value="ECO:0007669"/>
    <property type="project" value="TreeGrafter"/>
</dbReference>
<dbReference type="GO" id="GO:0004672">
    <property type="term" value="F:protein kinase activity"/>
    <property type="evidence" value="ECO:0007669"/>
    <property type="project" value="InterPro"/>
</dbReference>
<dbReference type="CDD" id="cd14014">
    <property type="entry name" value="STKc_PknB_like"/>
    <property type="match status" value="1"/>
</dbReference>
<dbReference type="RefSeq" id="WP_071807110.1">
    <property type="nucleotide sequence ID" value="NZ_MEIA01000226.1"/>
</dbReference>
<dbReference type="SUPFAM" id="SSF55073">
    <property type="entry name" value="Nucleotide cyclase"/>
    <property type="match status" value="1"/>
</dbReference>
<dbReference type="SMART" id="SM00220">
    <property type="entry name" value="S_TKc"/>
    <property type="match status" value="1"/>
</dbReference>
<dbReference type="Pfam" id="PF01590">
    <property type="entry name" value="GAF"/>
    <property type="match status" value="1"/>
</dbReference>
<dbReference type="SMART" id="SM00065">
    <property type="entry name" value="GAF"/>
    <property type="match status" value="2"/>
</dbReference>
<dbReference type="Gene3D" id="3.30.70.270">
    <property type="match status" value="1"/>
</dbReference>
<dbReference type="Pfam" id="PF00069">
    <property type="entry name" value="Pkinase"/>
    <property type="match status" value="1"/>
</dbReference>
<dbReference type="InterPro" id="IPR041664">
    <property type="entry name" value="AAA_16"/>
</dbReference>
<dbReference type="InterPro" id="IPR011009">
    <property type="entry name" value="Kinase-like_dom_sf"/>
</dbReference>
<feature type="domain" description="Protein kinase" evidence="2">
    <location>
        <begin position="19"/>
        <end position="275"/>
    </location>
</feature>
<dbReference type="Pfam" id="PF13191">
    <property type="entry name" value="AAA_16"/>
    <property type="match status" value="1"/>
</dbReference>
<gene>
    <name evidence="4" type="ORF">BG844_21340</name>
</gene>
<accession>A0A1K0GMK2</accession>
<reference evidence="4 5" key="1">
    <citation type="submission" date="2016-09" db="EMBL/GenBank/DDBJ databases">
        <title>Couchioplanes caeruleus draft genome sequence.</title>
        <authorList>
            <person name="Sheehan J."/>
            <person name="Caffrey P."/>
        </authorList>
    </citation>
    <scope>NUCLEOTIDE SEQUENCE [LARGE SCALE GENOMIC DNA]</scope>
    <source>
        <strain evidence="4 5">DSM 43634</strain>
    </source>
</reference>
<dbReference type="PROSITE" id="PS00108">
    <property type="entry name" value="PROTEIN_KINASE_ST"/>
    <property type="match status" value="1"/>
</dbReference>
<dbReference type="InterPro" id="IPR000160">
    <property type="entry name" value="GGDEF_dom"/>
</dbReference>
<dbReference type="NCBIfam" id="TIGR00254">
    <property type="entry name" value="GGDEF"/>
    <property type="match status" value="1"/>
</dbReference>
<dbReference type="InterPro" id="IPR027417">
    <property type="entry name" value="P-loop_NTPase"/>
</dbReference>
<dbReference type="SUPFAM" id="SSF55781">
    <property type="entry name" value="GAF domain-like"/>
    <property type="match status" value="2"/>
</dbReference>
<dbReference type="InterPro" id="IPR008271">
    <property type="entry name" value="Ser/Thr_kinase_AS"/>
</dbReference>
<dbReference type="GO" id="GO:0005524">
    <property type="term" value="F:ATP binding"/>
    <property type="evidence" value="ECO:0007669"/>
    <property type="project" value="InterPro"/>
</dbReference>
<protein>
    <submittedName>
        <fullName evidence="4">Uncharacterized protein</fullName>
    </submittedName>
</protein>